<evidence type="ECO:0000259" key="3">
    <source>
        <dbReference type="PROSITE" id="PS50195"/>
    </source>
</evidence>
<organism evidence="4">
    <name type="scientific">Hemiselmis tepida</name>
    <dbReference type="NCBI Taxonomy" id="464990"/>
    <lineage>
        <taxon>Eukaryota</taxon>
        <taxon>Cryptophyceae</taxon>
        <taxon>Cryptomonadales</taxon>
        <taxon>Hemiselmidaceae</taxon>
        <taxon>Hemiselmis</taxon>
    </lineage>
</organism>
<keyword evidence="1" id="KW-0175">Coiled coil</keyword>
<evidence type="ECO:0000256" key="2">
    <source>
        <dbReference type="SAM" id="MobiDB-lite"/>
    </source>
</evidence>
<dbReference type="EMBL" id="HBFN01012767">
    <property type="protein sequence ID" value="CAD8793069.1"/>
    <property type="molecule type" value="Transcribed_RNA"/>
</dbReference>
<dbReference type="Pfam" id="PF09325">
    <property type="entry name" value="Vps5"/>
    <property type="match status" value="1"/>
</dbReference>
<name>A0A7S0YRB6_9CRYP</name>
<accession>A0A7S0YRB6</accession>
<dbReference type="InterPro" id="IPR036871">
    <property type="entry name" value="PX_dom_sf"/>
</dbReference>
<dbReference type="InterPro" id="IPR001683">
    <property type="entry name" value="PX_dom"/>
</dbReference>
<proteinExistence type="predicted"/>
<protein>
    <recommendedName>
        <fullName evidence="3">PX domain-containing protein</fullName>
    </recommendedName>
</protein>
<evidence type="ECO:0000256" key="1">
    <source>
        <dbReference type="SAM" id="Coils"/>
    </source>
</evidence>
<feature type="coiled-coil region" evidence="1">
    <location>
        <begin position="354"/>
        <end position="385"/>
    </location>
</feature>
<dbReference type="SMART" id="SM00312">
    <property type="entry name" value="PX"/>
    <property type="match status" value="1"/>
</dbReference>
<dbReference type="GO" id="GO:0035091">
    <property type="term" value="F:phosphatidylinositol binding"/>
    <property type="evidence" value="ECO:0007669"/>
    <property type="project" value="InterPro"/>
</dbReference>
<feature type="compositionally biased region" description="Pro residues" evidence="2">
    <location>
        <begin position="31"/>
        <end position="46"/>
    </location>
</feature>
<dbReference type="PROSITE" id="PS50195">
    <property type="entry name" value="PX"/>
    <property type="match status" value="1"/>
</dbReference>
<dbReference type="PANTHER" id="PTHR10555">
    <property type="entry name" value="SORTING NEXIN"/>
    <property type="match status" value="1"/>
</dbReference>
<dbReference type="SUPFAM" id="SSF103657">
    <property type="entry name" value="BAR/IMD domain-like"/>
    <property type="match status" value="1"/>
</dbReference>
<dbReference type="Gene3D" id="1.20.1270.60">
    <property type="entry name" value="Arfaptin homology (AH) domain/BAR domain"/>
    <property type="match status" value="1"/>
</dbReference>
<dbReference type="SUPFAM" id="SSF64268">
    <property type="entry name" value="PX domain"/>
    <property type="match status" value="1"/>
</dbReference>
<dbReference type="AlphaFoldDB" id="A0A7S0YRB6"/>
<dbReference type="Pfam" id="PF00787">
    <property type="entry name" value="PX"/>
    <property type="match status" value="1"/>
</dbReference>
<dbReference type="CDD" id="cd07596">
    <property type="entry name" value="BAR_SNX"/>
    <property type="match status" value="1"/>
</dbReference>
<feature type="region of interest" description="Disordered" evidence="2">
    <location>
        <begin position="1"/>
        <end position="53"/>
    </location>
</feature>
<reference evidence="4" key="1">
    <citation type="submission" date="2021-01" db="EMBL/GenBank/DDBJ databases">
        <authorList>
            <person name="Corre E."/>
            <person name="Pelletier E."/>
            <person name="Niang G."/>
            <person name="Scheremetjew M."/>
            <person name="Finn R."/>
            <person name="Kale V."/>
            <person name="Holt S."/>
            <person name="Cochrane G."/>
            <person name="Meng A."/>
            <person name="Brown T."/>
            <person name="Cohen L."/>
        </authorList>
    </citation>
    <scope>NUCLEOTIDE SEQUENCE</scope>
    <source>
        <strain evidence="4">CCMP443</strain>
    </source>
</reference>
<dbReference type="InterPro" id="IPR015404">
    <property type="entry name" value="Vps5_C"/>
</dbReference>
<evidence type="ECO:0000313" key="4">
    <source>
        <dbReference type="EMBL" id="CAD8793069.1"/>
    </source>
</evidence>
<dbReference type="Gene3D" id="3.30.1520.10">
    <property type="entry name" value="Phox-like domain"/>
    <property type="match status" value="1"/>
</dbReference>
<dbReference type="GO" id="GO:0005768">
    <property type="term" value="C:endosome"/>
    <property type="evidence" value="ECO:0007669"/>
    <property type="project" value="TreeGrafter"/>
</dbReference>
<gene>
    <name evidence="4" type="ORF">HTEP1355_LOCUS7328</name>
</gene>
<feature type="domain" description="PX" evidence="3">
    <location>
        <begin position="58"/>
        <end position="179"/>
    </location>
</feature>
<dbReference type="PANTHER" id="PTHR10555:SF170">
    <property type="entry name" value="FI18122P1"/>
    <property type="match status" value="1"/>
</dbReference>
<sequence>MEYVSLQLGDEESAPPPAPSAPPMSDSLFQPRPPPGRPSAPSPPHAPRPHGAMGDALESFEVHVSDPTKQGTGMQAFVSYNVTSKTSLQQYRNPENTVPRRYNHFVWLHSQLIEEYPCCFIPVLPDKSGINPMFNRFQEDFVEGRKIALEQYLLRLARHPVIQSSKPLQTFFEGDESLMRLPEEKKPSFLGGIFKELSVTPKAPRVADEEFDAMRVYVRELEGQLAELHKFLERLVRRRKDLASSLAELGLTLITMAGHEGQSGGEEAGKAFTDLGSCCDHLAISLQQQSNDEAKKALMVVDDWLRVVRGAKDAIKRRGEQGGNTVLLRQEADRKTKVLAAGNGGKQGVTEADVMELSRRVEESARKCEALSERVRSEMEAMKRQKSAELRAMLCGFVRVQVQYGSEVQKSWERVLPSLVAGLDPQALDF</sequence>
<dbReference type="InterPro" id="IPR027267">
    <property type="entry name" value="AH/BAR_dom_sf"/>
</dbReference>